<reference evidence="3 4" key="1">
    <citation type="submission" date="2018-10" db="EMBL/GenBank/DDBJ databases">
        <title>A high-quality apple genome assembly.</title>
        <authorList>
            <person name="Hu J."/>
        </authorList>
    </citation>
    <scope>NUCLEOTIDE SEQUENCE [LARGE SCALE GENOMIC DNA]</scope>
    <source>
        <strain evidence="4">cv. HFTH1</strain>
        <tissue evidence="3">Young leaf</tissue>
    </source>
</reference>
<dbReference type="AlphaFoldDB" id="A0A498IFU8"/>
<proteinExistence type="predicted"/>
<organism evidence="3 4">
    <name type="scientific">Malus domestica</name>
    <name type="common">Apple</name>
    <name type="synonym">Pyrus malus</name>
    <dbReference type="NCBI Taxonomy" id="3750"/>
    <lineage>
        <taxon>Eukaryota</taxon>
        <taxon>Viridiplantae</taxon>
        <taxon>Streptophyta</taxon>
        <taxon>Embryophyta</taxon>
        <taxon>Tracheophyta</taxon>
        <taxon>Spermatophyta</taxon>
        <taxon>Magnoliopsida</taxon>
        <taxon>eudicotyledons</taxon>
        <taxon>Gunneridae</taxon>
        <taxon>Pentapetalae</taxon>
        <taxon>rosids</taxon>
        <taxon>fabids</taxon>
        <taxon>Rosales</taxon>
        <taxon>Rosaceae</taxon>
        <taxon>Amygdaloideae</taxon>
        <taxon>Maleae</taxon>
        <taxon>Malus</taxon>
    </lineage>
</organism>
<evidence type="ECO:0000259" key="2">
    <source>
        <dbReference type="Pfam" id="PF13178"/>
    </source>
</evidence>
<evidence type="ECO:0000313" key="4">
    <source>
        <dbReference type="Proteomes" id="UP000290289"/>
    </source>
</evidence>
<feature type="region of interest" description="Disordered" evidence="1">
    <location>
        <begin position="229"/>
        <end position="274"/>
    </location>
</feature>
<evidence type="ECO:0000256" key="1">
    <source>
        <dbReference type="SAM" id="MobiDB-lite"/>
    </source>
</evidence>
<protein>
    <recommendedName>
        <fullName evidence="2">DUF4005 domain-containing protein</fullName>
    </recommendedName>
</protein>
<accession>A0A498IFU8</accession>
<sequence>KSKNWRWIFGRLEVFQQYPAQASLTTSAASERTVLLSEATEEQKKHAFTVAIAAAAAAEAAATAARAVAVVVHLTTSHSPPCHKKRAGGQVDVCKRSILTAHERCSDSEKKQLISKPESELEENETPLGGSNQRGWDFSIISQEDVESARLRKQQAMTKKDRMKKYSFSLRVSNTSQVKLRHVRNEDSVKRPTMKFLLLPRRSFRNAEAEQNNSAHDQLYMAVTASAKAKTRSLNTPKQRLESHDRQSNLGESSRHSNTKILHHDRTQSRQNYGISLSSSYDAESISKNSKNGWGSLADMLKQYHHQQH</sequence>
<name>A0A498IFU8_MALDO</name>
<feature type="domain" description="DUF4005" evidence="2">
    <location>
        <begin position="214"/>
        <end position="274"/>
    </location>
</feature>
<keyword evidence="4" id="KW-1185">Reference proteome</keyword>
<gene>
    <name evidence="3" type="ORF">DVH24_004938</name>
</gene>
<dbReference type="EMBL" id="RDQH01000338">
    <property type="protein sequence ID" value="RXH81024.1"/>
    <property type="molecule type" value="Genomic_DNA"/>
</dbReference>
<comment type="caution">
    <text evidence="3">The sequence shown here is derived from an EMBL/GenBank/DDBJ whole genome shotgun (WGS) entry which is preliminary data.</text>
</comment>
<feature type="region of interest" description="Disordered" evidence="1">
    <location>
        <begin position="106"/>
        <end position="134"/>
    </location>
</feature>
<feature type="non-terminal residue" evidence="3">
    <location>
        <position position="1"/>
    </location>
</feature>
<evidence type="ECO:0000313" key="3">
    <source>
        <dbReference type="EMBL" id="RXH81024.1"/>
    </source>
</evidence>
<dbReference type="Proteomes" id="UP000290289">
    <property type="component" value="Chromosome 12"/>
</dbReference>
<dbReference type="Pfam" id="PF13178">
    <property type="entry name" value="DUF4005"/>
    <property type="match status" value="1"/>
</dbReference>
<dbReference type="InterPro" id="IPR025064">
    <property type="entry name" value="DUF4005"/>
</dbReference>